<accession>A0A916XWW2</accession>
<reference evidence="1" key="2">
    <citation type="submission" date="2020-09" db="EMBL/GenBank/DDBJ databases">
        <authorList>
            <person name="Sun Q."/>
            <person name="Zhou Y."/>
        </authorList>
    </citation>
    <scope>NUCLEOTIDE SEQUENCE</scope>
    <source>
        <strain evidence="1">CGMCC 1.12506</strain>
    </source>
</reference>
<evidence type="ECO:0000313" key="1">
    <source>
        <dbReference type="EMBL" id="GGD16281.1"/>
    </source>
</evidence>
<keyword evidence="2" id="KW-1185">Reference proteome</keyword>
<protein>
    <submittedName>
        <fullName evidence="1">Uncharacterized protein</fullName>
    </submittedName>
</protein>
<proteinExistence type="predicted"/>
<name>A0A916XWW2_9FLAO</name>
<dbReference type="EMBL" id="BMFG01000001">
    <property type="protein sequence ID" value="GGD16281.1"/>
    <property type="molecule type" value="Genomic_DNA"/>
</dbReference>
<dbReference type="Proteomes" id="UP000625735">
    <property type="component" value="Unassembled WGS sequence"/>
</dbReference>
<evidence type="ECO:0000313" key="2">
    <source>
        <dbReference type="Proteomes" id="UP000625735"/>
    </source>
</evidence>
<comment type="caution">
    <text evidence="1">The sequence shown here is derived from an EMBL/GenBank/DDBJ whole genome shotgun (WGS) entry which is preliminary data.</text>
</comment>
<dbReference type="RefSeq" id="WP_188360827.1">
    <property type="nucleotide sequence ID" value="NZ_BMFG01000001.1"/>
</dbReference>
<dbReference type="AlphaFoldDB" id="A0A916XWW2"/>
<reference evidence="1" key="1">
    <citation type="journal article" date="2014" name="Int. J. Syst. Evol. Microbiol.">
        <title>Complete genome sequence of Corynebacterium casei LMG S-19264T (=DSM 44701T), isolated from a smear-ripened cheese.</title>
        <authorList>
            <consortium name="US DOE Joint Genome Institute (JGI-PGF)"/>
            <person name="Walter F."/>
            <person name="Albersmeier A."/>
            <person name="Kalinowski J."/>
            <person name="Ruckert C."/>
        </authorList>
    </citation>
    <scope>NUCLEOTIDE SEQUENCE</scope>
    <source>
        <strain evidence="1">CGMCC 1.12506</strain>
    </source>
</reference>
<sequence>MELKPKFGFEQLLFGMKQKDVEKVYGKPDVVFKDEDGNQIALYFKLKARLTFYEDEDFKLGYCIISNQNLTLFDEKIIGRPTSEVISFLTSKGFKTFEQETFDSVTNYFNEDNWLIIQSEFDEVIKVEMGAIVKNQDEFDWKF</sequence>
<organism evidence="1 2">
    <name type="scientific">Flavobacterium orientale</name>
    <dbReference type="NCBI Taxonomy" id="1756020"/>
    <lineage>
        <taxon>Bacteria</taxon>
        <taxon>Pseudomonadati</taxon>
        <taxon>Bacteroidota</taxon>
        <taxon>Flavobacteriia</taxon>
        <taxon>Flavobacteriales</taxon>
        <taxon>Flavobacteriaceae</taxon>
        <taxon>Flavobacterium</taxon>
    </lineage>
</organism>
<gene>
    <name evidence="1" type="ORF">GCM10011343_03980</name>
</gene>